<comment type="caution">
    <text evidence="2">The sequence shown here is derived from an EMBL/GenBank/DDBJ whole genome shotgun (WGS) entry which is preliminary data.</text>
</comment>
<feature type="region of interest" description="Disordered" evidence="1">
    <location>
        <begin position="1"/>
        <end position="42"/>
    </location>
</feature>
<proteinExistence type="predicted"/>
<name>A0AAV4B0C2_9GAST</name>
<feature type="compositionally biased region" description="Polar residues" evidence="1">
    <location>
        <begin position="1"/>
        <end position="12"/>
    </location>
</feature>
<evidence type="ECO:0000313" key="3">
    <source>
        <dbReference type="Proteomes" id="UP000735302"/>
    </source>
</evidence>
<dbReference type="Proteomes" id="UP000735302">
    <property type="component" value="Unassembled WGS sequence"/>
</dbReference>
<accession>A0AAV4B0C2</accession>
<evidence type="ECO:0000313" key="2">
    <source>
        <dbReference type="EMBL" id="GFO12114.1"/>
    </source>
</evidence>
<protein>
    <submittedName>
        <fullName evidence="2">Uncharacterized protein</fullName>
    </submittedName>
</protein>
<keyword evidence="3" id="KW-1185">Reference proteome</keyword>
<evidence type="ECO:0000256" key="1">
    <source>
        <dbReference type="SAM" id="MobiDB-lite"/>
    </source>
</evidence>
<gene>
    <name evidence="2" type="ORF">PoB_003861900</name>
</gene>
<reference evidence="2 3" key="1">
    <citation type="journal article" date="2021" name="Elife">
        <title>Chloroplast acquisition without the gene transfer in kleptoplastic sea slugs, Plakobranchus ocellatus.</title>
        <authorList>
            <person name="Maeda T."/>
            <person name="Takahashi S."/>
            <person name="Yoshida T."/>
            <person name="Shimamura S."/>
            <person name="Takaki Y."/>
            <person name="Nagai Y."/>
            <person name="Toyoda A."/>
            <person name="Suzuki Y."/>
            <person name="Arimoto A."/>
            <person name="Ishii H."/>
            <person name="Satoh N."/>
            <person name="Nishiyama T."/>
            <person name="Hasebe M."/>
            <person name="Maruyama T."/>
            <person name="Minagawa J."/>
            <person name="Obokata J."/>
            <person name="Shigenobu S."/>
        </authorList>
    </citation>
    <scope>NUCLEOTIDE SEQUENCE [LARGE SCALE GENOMIC DNA]</scope>
</reference>
<dbReference type="AlphaFoldDB" id="A0AAV4B0C2"/>
<organism evidence="2 3">
    <name type="scientific">Plakobranchus ocellatus</name>
    <dbReference type="NCBI Taxonomy" id="259542"/>
    <lineage>
        <taxon>Eukaryota</taxon>
        <taxon>Metazoa</taxon>
        <taxon>Spiralia</taxon>
        <taxon>Lophotrochozoa</taxon>
        <taxon>Mollusca</taxon>
        <taxon>Gastropoda</taxon>
        <taxon>Heterobranchia</taxon>
        <taxon>Euthyneura</taxon>
        <taxon>Panpulmonata</taxon>
        <taxon>Sacoglossa</taxon>
        <taxon>Placobranchoidea</taxon>
        <taxon>Plakobranchidae</taxon>
        <taxon>Plakobranchus</taxon>
    </lineage>
</organism>
<feature type="region of interest" description="Disordered" evidence="1">
    <location>
        <begin position="67"/>
        <end position="97"/>
    </location>
</feature>
<sequence length="117" mass="13182">MDNMEGNQPPSSQEDDMIPLSKLRNRISTDAGSSDEDIPLADLRRAGSPILDFDDSYADPEYKLDLRRAGSPIPDFDDSDADPEYKPDEQSSFRMSKHSLQQVPATIYVQPDVCYRI</sequence>
<dbReference type="EMBL" id="BLXT01004371">
    <property type="protein sequence ID" value="GFO12114.1"/>
    <property type="molecule type" value="Genomic_DNA"/>
</dbReference>